<dbReference type="Proteomes" id="UP000073601">
    <property type="component" value="Unassembled WGS sequence"/>
</dbReference>
<dbReference type="InterPro" id="IPR003749">
    <property type="entry name" value="ThiS/MoaD-like"/>
</dbReference>
<dbReference type="InterPro" id="IPR012675">
    <property type="entry name" value="Beta-grasp_dom_sf"/>
</dbReference>
<evidence type="ECO:0000313" key="2">
    <source>
        <dbReference type="Proteomes" id="UP000073601"/>
    </source>
</evidence>
<dbReference type="EMBL" id="FIZY01000015">
    <property type="protein sequence ID" value="CZF81748.1"/>
    <property type="molecule type" value="Genomic_DNA"/>
</dbReference>
<keyword evidence="2" id="KW-1185">Reference proteome</keyword>
<dbReference type="AlphaFoldDB" id="A0A128F4P2"/>
<dbReference type="PANTHER" id="PTHR34472">
    <property type="entry name" value="SULFUR CARRIER PROTEIN THIS"/>
    <property type="match status" value="1"/>
</dbReference>
<dbReference type="SUPFAM" id="SSF54285">
    <property type="entry name" value="MoaD/ThiS"/>
    <property type="match status" value="1"/>
</dbReference>
<dbReference type="NCBIfam" id="TIGR01683">
    <property type="entry name" value="thiS"/>
    <property type="match status" value="1"/>
</dbReference>
<dbReference type="PANTHER" id="PTHR34472:SF1">
    <property type="entry name" value="SULFUR CARRIER PROTEIN THIS"/>
    <property type="match status" value="1"/>
</dbReference>
<reference evidence="2" key="1">
    <citation type="submission" date="2016-02" db="EMBL/GenBank/DDBJ databases">
        <authorList>
            <person name="Rodrigo-Torres Lidia"/>
            <person name="Arahal R.David."/>
        </authorList>
    </citation>
    <scope>NUCLEOTIDE SEQUENCE [LARGE SCALE GENOMIC DNA]</scope>
    <source>
        <strain evidence="2">CECT 8713</strain>
    </source>
</reference>
<proteinExistence type="predicted"/>
<name>A0A128F4P2_9GAMM</name>
<accession>A0A128F4P2</accession>
<dbReference type="InterPro" id="IPR010035">
    <property type="entry name" value="Thi_S"/>
</dbReference>
<gene>
    <name evidence="1" type="primary">thiS</name>
    <name evidence="1" type="ORF">GMA8713_01957</name>
</gene>
<dbReference type="Gene3D" id="3.10.20.30">
    <property type="match status" value="1"/>
</dbReference>
<organism evidence="1 2">
    <name type="scientific">Grimontia marina</name>
    <dbReference type="NCBI Taxonomy" id="646534"/>
    <lineage>
        <taxon>Bacteria</taxon>
        <taxon>Pseudomonadati</taxon>
        <taxon>Pseudomonadota</taxon>
        <taxon>Gammaproteobacteria</taxon>
        <taxon>Vibrionales</taxon>
        <taxon>Vibrionaceae</taxon>
        <taxon>Grimontia</taxon>
    </lineage>
</organism>
<dbReference type="CDD" id="cd00565">
    <property type="entry name" value="Ubl_ThiS"/>
    <property type="match status" value="1"/>
</dbReference>
<dbReference type="OrthoDB" id="6388078at2"/>
<protein>
    <submittedName>
        <fullName evidence="1">Sulfur carrier protein ThiS</fullName>
    </submittedName>
</protein>
<dbReference type="Pfam" id="PF02597">
    <property type="entry name" value="ThiS"/>
    <property type="match status" value="1"/>
</dbReference>
<dbReference type="RefSeq" id="WP_062708568.1">
    <property type="nucleotide sequence ID" value="NZ_CAWRCI010000015.1"/>
</dbReference>
<dbReference type="InterPro" id="IPR016155">
    <property type="entry name" value="Mopterin_synth/thiamin_S_b"/>
</dbReference>
<sequence length="66" mass="7086">MQIWLNDEAYSPKTASDLLALVSELSLPEQSVAIALNGEIIPRSQWQSTPLTEGVQVAMFQAIAGG</sequence>
<evidence type="ECO:0000313" key="1">
    <source>
        <dbReference type="EMBL" id="CZF81748.1"/>
    </source>
</evidence>